<dbReference type="GO" id="GO:0006353">
    <property type="term" value="P:DNA-templated transcription termination"/>
    <property type="evidence" value="ECO:0007669"/>
    <property type="project" value="UniProtKB-KW"/>
</dbReference>
<protein>
    <recommendedName>
        <fullName evidence="7">mTERF domain-containing protein, mitochondrial</fullName>
    </recommendedName>
</protein>
<dbReference type="Proteomes" id="UP000327013">
    <property type="component" value="Chromosome 1"/>
</dbReference>
<feature type="region of interest" description="Disordered" evidence="4">
    <location>
        <begin position="52"/>
        <end position="87"/>
    </location>
</feature>
<name>A0A5N6QLA4_9ROSI</name>
<proteinExistence type="inferred from homology"/>
<organism evidence="5 6">
    <name type="scientific">Carpinus fangiana</name>
    <dbReference type="NCBI Taxonomy" id="176857"/>
    <lineage>
        <taxon>Eukaryota</taxon>
        <taxon>Viridiplantae</taxon>
        <taxon>Streptophyta</taxon>
        <taxon>Embryophyta</taxon>
        <taxon>Tracheophyta</taxon>
        <taxon>Spermatophyta</taxon>
        <taxon>Magnoliopsida</taxon>
        <taxon>eudicotyledons</taxon>
        <taxon>Gunneridae</taxon>
        <taxon>Pentapetalae</taxon>
        <taxon>rosids</taxon>
        <taxon>fabids</taxon>
        <taxon>Fagales</taxon>
        <taxon>Betulaceae</taxon>
        <taxon>Carpinus</taxon>
    </lineage>
</organism>
<dbReference type="FunFam" id="1.25.70.10:FF:000015">
    <property type="entry name" value="Mitochondrial transcription termination factor family protein"/>
    <property type="match status" value="1"/>
</dbReference>
<evidence type="ECO:0000256" key="4">
    <source>
        <dbReference type="SAM" id="MobiDB-lite"/>
    </source>
</evidence>
<dbReference type="Gene3D" id="1.25.70.10">
    <property type="entry name" value="Transcription termination factor 3, mitochondrial"/>
    <property type="match status" value="1"/>
</dbReference>
<accession>A0A5N6QLA4</accession>
<dbReference type="PANTHER" id="PTHR13068:SF3">
    <property type="entry name" value="MITOCHONDRIAL TRANSCRIPTION TERMINATION FACTOR FAMILY PROTEIN"/>
    <property type="match status" value="1"/>
</dbReference>
<dbReference type="OrthoDB" id="637682at2759"/>
<dbReference type="PANTHER" id="PTHR13068">
    <property type="entry name" value="CGI-12 PROTEIN-RELATED"/>
    <property type="match status" value="1"/>
</dbReference>
<comment type="similarity">
    <text evidence="1">Belongs to the mTERF family.</text>
</comment>
<keyword evidence="2" id="KW-0804">Transcription</keyword>
<dbReference type="SMART" id="SM00733">
    <property type="entry name" value="Mterf"/>
    <property type="match status" value="9"/>
</dbReference>
<keyword evidence="3" id="KW-0809">Transit peptide</keyword>
<sequence length="605" mass="68408">MYSSKFLSFPSNPRLQFSQATHTLLFTPVFLPKNPLPSHKIPFKSHSLLHPRPLLAAPPSNHSTPASASASPSPPNDRSSETQEAQEAVSEFLQELGVSAADSDSISSNSPRYLAMLVDGVKDLDELSLWDSWKSEGKEFVPGDVGFKKKVVYMAKEKGDNGKVAFLESVGLSLSSAMNVARYLSAESLPSLIHKVLCMKEMLFSGSNEGGLIGKNARRMMVYLSIPIDEEVQRTLSFFEKIEARRGGLDMLGCNDASFRYLIESFPRLLLLSVEYRMKPMVEFLENIGVRRGFLINLILLFPPIIFCNVEVIKQRLLAFKEVTADGDVGKLLLKYPWILSTAIQENYKDILSFFNLEKVPILSVHRAIKSWPFLLGCSTSKLKLMVEEFGELGIQNKRLGQVIAKSPQLLLRKPREVLQVISFLEDLGLDKESIRRIICRCPEIFATSIEKTLKKKLEFLTDIGVPRSHLPRVIKKYPELLVSDVDRTLLPRMTYLMRLGLSRKDIASMVRRFSPLLGYSIDEVLRPKVEFLVNTMEKPITDVVDYPRYFSYSLLKKIKPRFWVLKGRKVESSLKDMLGKSDEEFAAEYMSVESMSVSPPPAHQ</sequence>
<evidence type="ECO:0008006" key="7">
    <source>
        <dbReference type="Google" id="ProtNLM"/>
    </source>
</evidence>
<evidence type="ECO:0000256" key="3">
    <source>
        <dbReference type="ARBA" id="ARBA00022946"/>
    </source>
</evidence>
<keyword evidence="6" id="KW-1185">Reference proteome</keyword>
<dbReference type="AlphaFoldDB" id="A0A5N6QLA4"/>
<evidence type="ECO:0000313" key="6">
    <source>
        <dbReference type="Proteomes" id="UP000327013"/>
    </source>
</evidence>
<evidence type="ECO:0000256" key="2">
    <source>
        <dbReference type="ARBA" id="ARBA00022472"/>
    </source>
</evidence>
<evidence type="ECO:0000256" key="1">
    <source>
        <dbReference type="ARBA" id="ARBA00007692"/>
    </source>
</evidence>
<gene>
    <name evidence="5" type="ORF">FH972_003426</name>
</gene>
<dbReference type="InterPro" id="IPR003690">
    <property type="entry name" value="MTERF"/>
</dbReference>
<dbReference type="GO" id="GO:0003676">
    <property type="term" value="F:nucleic acid binding"/>
    <property type="evidence" value="ECO:0007669"/>
    <property type="project" value="InterPro"/>
</dbReference>
<dbReference type="EMBL" id="CM017321">
    <property type="protein sequence ID" value="KAE7998933.1"/>
    <property type="molecule type" value="Genomic_DNA"/>
</dbReference>
<dbReference type="InterPro" id="IPR038538">
    <property type="entry name" value="MTERF_sf"/>
</dbReference>
<reference evidence="5 6" key="1">
    <citation type="submission" date="2019-06" db="EMBL/GenBank/DDBJ databases">
        <title>A chromosomal-level reference genome of Carpinus fangiana (Coryloideae, Betulaceae).</title>
        <authorList>
            <person name="Yang X."/>
            <person name="Wang Z."/>
            <person name="Zhang L."/>
            <person name="Hao G."/>
            <person name="Liu J."/>
            <person name="Yang Y."/>
        </authorList>
    </citation>
    <scope>NUCLEOTIDE SEQUENCE [LARGE SCALE GENOMIC DNA]</scope>
    <source>
        <strain evidence="5">Cfa_2016G</strain>
        <tissue evidence="5">Leaf</tissue>
    </source>
</reference>
<evidence type="ECO:0000313" key="5">
    <source>
        <dbReference type="EMBL" id="KAE7998933.1"/>
    </source>
</evidence>
<keyword evidence="2" id="KW-0805">Transcription regulation</keyword>
<keyword evidence="2" id="KW-0806">Transcription termination</keyword>
<dbReference type="Pfam" id="PF02536">
    <property type="entry name" value="mTERF"/>
    <property type="match status" value="1"/>
</dbReference>
<feature type="compositionally biased region" description="Low complexity" evidence="4">
    <location>
        <begin position="52"/>
        <end position="71"/>
    </location>
</feature>